<dbReference type="RefSeq" id="WP_169259159.1">
    <property type="nucleotide sequence ID" value="NZ_WTVQ01000005.1"/>
</dbReference>
<sequence length="75" mass="7785">MKAILITGVALIVMGAAVLGYDHYSYTTTENILQIGPITATAERTHTVSIPPIVGWLLIGGGACVIAYAVLSKKG</sequence>
<keyword evidence="3" id="KW-1185">Reference proteome</keyword>
<accession>A0ABX1Q6K1</accession>
<keyword evidence="1" id="KW-0812">Transmembrane</keyword>
<keyword evidence="1" id="KW-0472">Membrane</keyword>
<keyword evidence="1" id="KW-1133">Transmembrane helix</keyword>
<reference evidence="2 3" key="1">
    <citation type="submission" date="2019-12" db="EMBL/GenBank/DDBJ databases">
        <title>Comparative genomics gives insights into the taxonomy of the Azoarcus-Aromatoleum group and reveals separate origins of nif in the plant-associated Azoarcus and non-plant-associated Aromatoleum sub-groups.</title>
        <authorList>
            <person name="Lafos M."/>
            <person name="Maluk M."/>
            <person name="Batista M."/>
            <person name="Junghare M."/>
            <person name="Carmona M."/>
            <person name="Faoro H."/>
            <person name="Cruz L.M."/>
            <person name="Battistoni F."/>
            <person name="De Souza E."/>
            <person name="Pedrosa F."/>
            <person name="Chen W.-M."/>
            <person name="Poole P.S."/>
            <person name="Dixon R.A."/>
            <person name="James E.K."/>
        </authorList>
    </citation>
    <scope>NUCLEOTIDE SEQUENCE [LARGE SCALE GENOMIC DNA]</scope>
    <source>
        <strain evidence="2 3">22Lin</strain>
    </source>
</reference>
<dbReference type="EMBL" id="WTVQ01000005">
    <property type="protein sequence ID" value="NMG74004.1"/>
    <property type="molecule type" value="Genomic_DNA"/>
</dbReference>
<proteinExistence type="predicted"/>
<dbReference type="Proteomes" id="UP000648984">
    <property type="component" value="Unassembled WGS sequence"/>
</dbReference>
<evidence type="ECO:0008006" key="4">
    <source>
        <dbReference type="Google" id="ProtNLM"/>
    </source>
</evidence>
<feature type="transmembrane region" description="Helical" evidence="1">
    <location>
        <begin position="53"/>
        <end position="71"/>
    </location>
</feature>
<organism evidence="2 3">
    <name type="scientific">Aromatoleum diolicum</name>
    <dbReference type="NCBI Taxonomy" id="75796"/>
    <lineage>
        <taxon>Bacteria</taxon>
        <taxon>Pseudomonadati</taxon>
        <taxon>Pseudomonadota</taxon>
        <taxon>Betaproteobacteria</taxon>
        <taxon>Rhodocyclales</taxon>
        <taxon>Rhodocyclaceae</taxon>
        <taxon>Aromatoleum</taxon>
    </lineage>
</organism>
<comment type="caution">
    <text evidence="2">The sequence shown here is derived from an EMBL/GenBank/DDBJ whole genome shotgun (WGS) entry which is preliminary data.</text>
</comment>
<evidence type="ECO:0000313" key="2">
    <source>
        <dbReference type="EMBL" id="NMG74004.1"/>
    </source>
</evidence>
<protein>
    <recommendedName>
        <fullName evidence="4">DUF3185 domain-containing protein</fullName>
    </recommendedName>
</protein>
<evidence type="ECO:0000256" key="1">
    <source>
        <dbReference type="SAM" id="Phobius"/>
    </source>
</evidence>
<name>A0ABX1Q6K1_9RHOO</name>
<gene>
    <name evidence="2" type="ORF">GPA25_04460</name>
</gene>
<evidence type="ECO:0000313" key="3">
    <source>
        <dbReference type="Proteomes" id="UP000648984"/>
    </source>
</evidence>